<evidence type="ECO:0008006" key="3">
    <source>
        <dbReference type="Google" id="ProtNLM"/>
    </source>
</evidence>
<sequence length="100" mass="12514">MLGKSISGASVWPFVIVKNKELKEDFTFINHEKIHLQQQLELLIIPFYLWYFTEYLLRWLQYKDRFLAYKNISFEREAYTQEMKENYLEERRFWAFLQFL</sequence>
<dbReference type="EMBL" id="FQVT01000016">
    <property type="protein sequence ID" value="SHG55219.1"/>
    <property type="molecule type" value="Genomic_DNA"/>
</dbReference>
<evidence type="ECO:0000313" key="2">
    <source>
        <dbReference type="Proteomes" id="UP000183945"/>
    </source>
</evidence>
<dbReference type="Proteomes" id="UP000183945">
    <property type="component" value="Unassembled WGS sequence"/>
</dbReference>
<protein>
    <recommendedName>
        <fullName evidence="3">Peptidase M56 domain-containing protein</fullName>
    </recommendedName>
</protein>
<accession>A0A1M5KRR8</accession>
<gene>
    <name evidence="1" type="ORF">SAMN05444483_11610</name>
</gene>
<evidence type="ECO:0000313" key="1">
    <source>
        <dbReference type="EMBL" id="SHG55219.1"/>
    </source>
</evidence>
<dbReference type="STRING" id="1073325.SAMN05444483_11610"/>
<dbReference type="AlphaFoldDB" id="A0A1M5KRR8"/>
<proteinExistence type="predicted"/>
<name>A0A1M5KRR8_SALEC</name>
<organism evidence="1 2">
    <name type="scientific">Salegentibacter echinorum</name>
    <dbReference type="NCBI Taxonomy" id="1073325"/>
    <lineage>
        <taxon>Bacteria</taxon>
        <taxon>Pseudomonadati</taxon>
        <taxon>Bacteroidota</taxon>
        <taxon>Flavobacteriia</taxon>
        <taxon>Flavobacteriales</taxon>
        <taxon>Flavobacteriaceae</taxon>
        <taxon>Salegentibacter</taxon>
    </lineage>
</organism>
<reference evidence="2" key="1">
    <citation type="submission" date="2016-11" db="EMBL/GenBank/DDBJ databases">
        <authorList>
            <person name="Varghese N."/>
            <person name="Submissions S."/>
        </authorList>
    </citation>
    <scope>NUCLEOTIDE SEQUENCE [LARGE SCALE GENOMIC DNA]</scope>
    <source>
        <strain evidence="2">DSM 24579</strain>
    </source>
</reference>
<keyword evidence="2" id="KW-1185">Reference proteome</keyword>